<dbReference type="Pfam" id="PF16083">
    <property type="entry name" value="Phage_holin_3_3"/>
    <property type="match status" value="1"/>
</dbReference>
<dbReference type="Proteomes" id="UP000033774">
    <property type="component" value="Unassembled WGS sequence"/>
</dbReference>
<keyword evidence="1" id="KW-1133">Transmembrane helix</keyword>
<dbReference type="AlphaFoldDB" id="A0A0F3ISD9"/>
<sequence>MADFNLGGWLQEVASTLTTGVGSAAAGGVLGALIKHARAVRSGRRRAISWGLVWELPTAYGMGMVGVGLGQWAKLSPDTVFSLAIVLGYLGPRVFDEILDRILDRIAPDDGAPRPAD</sequence>
<gene>
    <name evidence="2" type="ORF">VZ95_11240</name>
</gene>
<evidence type="ECO:0000313" key="2">
    <source>
        <dbReference type="EMBL" id="KJV09483.1"/>
    </source>
</evidence>
<dbReference type="OrthoDB" id="7352935at2"/>
<comment type="caution">
    <text evidence="2">The sequence shown here is derived from an EMBL/GenBank/DDBJ whole genome shotgun (WGS) entry which is preliminary data.</text>
</comment>
<accession>A0A0F3ISD9</accession>
<organism evidence="2 3">
    <name type="scientific">Elstera litoralis</name>
    <dbReference type="NCBI Taxonomy" id="552518"/>
    <lineage>
        <taxon>Bacteria</taxon>
        <taxon>Pseudomonadati</taxon>
        <taxon>Pseudomonadota</taxon>
        <taxon>Alphaproteobacteria</taxon>
        <taxon>Rhodospirillales</taxon>
        <taxon>Rhodospirillaceae</taxon>
        <taxon>Elstera</taxon>
    </lineage>
</organism>
<name>A0A0F3ISD9_9PROT</name>
<dbReference type="InterPro" id="IPR032126">
    <property type="entry name" value="LydA_holin"/>
</dbReference>
<keyword evidence="1" id="KW-0812">Transmembrane</keyword>
<dbReference type="RefSeq" id="WP_045775922.1">
    <property type="nucleotide sequence ID" value="NZ_LAJY01000275.1"/>
</dbReference>
<proteinExistence type="predicted"/>
<dbReference type="EMBL" id="LAJY01000275">
    <property type="protein sequence ID" value="KJV09483.1"/>
    <property type="molecule type" value="Genomic_DNA"/>
</dbReference>
<evidence type="ECO:0008006" key="4">
    <source>
        <dbReference type="Google" id="ProtNLM"/>
    </source>
</evidence>
<feature type="transmembrane region" description="Helical" evidence="1">
    <location>
        <begin position="47"/>
        <end position="73"/>
    </location>
</feature>
<evidence type="ECO:0000313" key="3">
    <source>
        <dbReference type="Proteomes" id="UP000033774"/>
    </source>
</evidence>
<evidence type="ECO:0000256" key="1">
    <source>
        <dbReference type="SAM" id="Phobius"/>
    </source>
</evidence>
<keyword evidence="1" id="KW-0472">Membrane</keyword>
<keyword evidence="3" id="KW-1185">Reference proteome</keyword>
<feature type="transmembrane region" description="Helical" evidence="1">
    <location>
        <begin position="13"/>
        <end position="35"/>
    </location>
</feature>
<protein>
    <recommendedName>
        <fullName evidence="4">Holin</fullName>
    </recommendedName>
</protein>
<reference evidence="2 3" key="1">
    <citation type="submission" date="2015-03" db="EMBL/GenBank/DDBJ databases">
        <title>Draft genome sequence of Elstera litoralis.</title>
        <authorList>
            <person name="Rahalkar M.C."/>
            <person name="Dhakephalkar P.K."/>
            <person name="Pore S.D."/>
            <person name="Arora P."/>
            <person name="Kapse N.G."/>
            <person name="Pandit P.S."/>
        </authorList>
    </citation>
    <scope>NUCLEOTIDE SEQUENCE [LARGE SCALE GENOMIC DNA]</scope>
    <source>
        <strain evidence="2 3">Dia-1</strain>
    </source>
</reference>